<feature type="compositionally biased region" description="Basic and acidic residues" evidence="1">
    <location>
        <begin position="134"/>
        <end position="156"/>
    </location>
</feature>
<evidence type="ECO:0000313" key="4">
    <source>
        <dbReference type="Proteomes" id="UP000019335"/>
    </source>
</evidence>
<dbReference type="Pfam" id="PF00498">
    <property type="entry name" value="FHA"/>
    <property type="match status" value="1"/>
</dbReference>
<dbReference type="InterPro" id="IPR000253">
    <property type="entry name" value="FHA_dom"/>
</dbReference>
<dbReference type="CDD" id="cd00060">
    <property type="entry name" value="FHA"/>
    <property type="match status" value="1"/>
</dbReference>
<evidence type="ECO:0000313" key="3">
    <source>
        <dbReference type="EMBL" id="EWM21457.1"/>
    </source>
</evidence>
<dbReference type="Proteomes" id="UP000019335">
    <property type="component" value="Unassembled WGS sequence"/>
</dbReference>
<dbReference type="SUPFAM" id="SSF49879">
    <property type="entry name" value="SMAD/FHA domain"/>
    <property type="match status" value="1"/>
</dbReference>
<feature type="domain" description="FHA" evidence="2">
    <location>
        <begin position="53"/>
        <end position="97"/>
    </location>
</feature>
<keyword evidence="4" id="KW-1185">Reference proteome</keyword>
<dbReference type="PROSITE" id="PS50006">
    <property type="entry name" value="FHA_DOMAIN"/>
    <property type="match status" value="1"/>
</dbReference>
<dbReference type="Gene3D" id="2.60.200.20">
    <property type="match status" value="1"/>
</dbReference>
<dbReference type="InterPro" id="IPR008984">
    <property type="entry name" value="SMAD_FHA_dom_sf"/>
</dbReference>
<gene>
    <name evidence="3" type="ORF">Naga_100019g56</name>
</gene>
<comment type="caution">
    <text evidence="3">The sequence shown here is derived from an EMBL/GenBank/DDBJ whole genome shotgun (WGS) entry which is preliminary data.</text>
</comment>
<accession>W7T4I5</accession>
<evidence type="ECO:0000259" key="2">
    <source>
        <dbReference type="PROSITE" id="PS50006"/>
    </source>
</evidence>
<organism evidence="3 4">
    <name type="scientific">Nannochloropsis gaditana</name>
    <dbReference type="NCBI Taxonomy" id="72520"/>
    <lineage>
        <taxon>Eukaryota</taxon>
        <taxon>Sar</taxon>
        <taxon>Stramenopiles</taxon>
        <taxon>Ochrophyta</taxon>
        <taxon>Eustigmatophyceae</taxon>
        <taxon>Eustigmatales</taxon>
        <taxon>Monodopsidaceae</taxon>
        <taxon>Nannochloropsis</taxon>
    </lineage>
</organism>
<feature type="region of interest" description="Disordered" evidence="1">
    <location>
        <begin position="134"/>
        <end position="165"/>
    </location>
</feature>
<protein>
    <submittedName>
        <fullName evidence="3">Fha domain containing protein</fullName>
    </submittedName>
</protein>
<dbReference type="InterPro" id="IPR050923">
    <property type="entry name" value="Cell_Proc_Reg/RNA_Proc"/>
</dbReference>
<dbReference type="PANTHER" id="PTHR23308">
    <property type="entry name" value="NUCLEAR INHIBITOR OF PROTEIN PHOSPHATASE-1"/>
    <property type="match status" value="1"/>
</dbReference>
<dbReference type="SMART" id="SM00240">
    <property type="entry name" value="FHA"/>
    <property type="match status" value="1"/>
</dbReference>
<proteinExistence type="predicted"/>
<dbReference type="OrthoDB" id="687730at2759"/>
<name>W7T4I5_9STRA</name>
<dbReference type="AlphaFoldDB" id="W7T4I5"/>
<dbReference type="EMBL" id="AZIL01002467">
    <property type="protein sequence ID" value="EWM21457.1"/>
    <property type="molecule type" value="Genomic_DNA"/>
</dbReference>
<sequence>MSTQRFDHLVEENETAERKTVPAVDECVISARLTFSDMPGQRKGVHLLESGENTIGRAAGNKVILDHPSISERHAIISVVDDCMFIKDCGSTNRTWLWDAARGTFQPRSLARLRDGDYLRLGTLEAQLALQSTAKEEQRAVEGEARLREGRERAAAEPEAVPHAP</sequence>
<evidence type="ECO:0000256" key="1">
    <source>
        <dbReference type="SAM" id="MobiDB-lite"/>
    </source>
</evidence>
<reference evidence="3 4" key="1">
    <citation type="journal article" date="2014" name="Mol. Plant">
        <title>Chromosome Scale Genome Assembly and Transcriptome Profiling of Nannochloropsis gaditana in Nitrogen Depletion.</title>
        <authorList>
            <person name="Corteggiani Carpinelli E."/>
            <person name="Telatin A."/>
            <person name="Vitulo N."/>
            <person name="Forcato C."/>
            <person name="D'Angelo M."/>
            <person name="Schiavon R."/>
            <person name="Vezzi A."/>
            <person name="Giacometti G.M."/>
            <person name="Morosinotto T."/>
            <person name="Valle G."/>
        </authorList>
    </citation>
    <scope>NUCLEOTIDE SEQUENCE [LARGE SCALE GENOMIC DNA]</scope>
    <source>
        <strain evidence="3 4">B-31</strain>
    </source>
</reference>